<dbReference type="GO" id="GO:0016020">
    <property type="term" value="C:membrane"/>
    <property type="evidence" value="ECO:0000318"/>
    <property type="project" value="GO_Central"/>
</dbReference>
<dbReference type="VEuPathDB" id="TrichDB:TVAGG3_0996800"/>
<dbReference type="RefSeq" id="XP_001580141.1">
    <property type="nucleotide sequence ID" value="XM_001580091.1"/>
</dbReference>
<dbReference type="SMART" id="SM00028">
    <property type="entry name" value="TPR"/>
    <property type="match status" value="2"/>
</dbReference>
<keyword evidence="2 3" id="KW-0802">TPR repeat</keyword>
<dbReference type="PROSITE" id="PS50005">
    <property type="entry name" value="TPR"/>
    <property type="match status" value="2"/>
</dbReference>
<dbReference type="InterPro" id="IPR047150">
    <property type="entry name" value="SGT"/>
</dbReference>
<dbReference type="InterPro" id="IPR019734">
    <property type="entry name" value="TPR_rpt"/>
</dbReference>
<dbReference type="InParanoid" id="A2DKH8"/>
<sequence>MDSEALKLQGNEKFNEGKYQSAYDLYTQAIELNPGNHLLYSNRGAALIKIQRFHEAVEDLEKCIQINPYFRKAHVRLLFCLLHTTSDKEVIKAANIRASSLMPGFDPLKEAINQGQDIEKDITKKFVDYLGQGNNFEQLKEICNRLSQKYNGDWNLIGQDPELQHFGAQLERHAYENRPKYE</sequence>
<name>A2DKH8_TRIV3</name>
<evidence type="ECO:0000256" key="1">
    <source>
        <dbReference type="ARBA" id="ARBA00022737"/>
    </source>
</evidence>
<dbReference type="PANTHER" id="PTHR45831">
    <property type="entry name" value="LD24721P"/>
    <property type="match status" value="1"/>
</dbReference>
<evidence type="ECO:0000313" key="4">
    <source>
        <dbReference type="EMBL" id="EAY19155.1"/>
    </source>
</evidence>
<feature type="repeat" description="TPR" evidence="3">
    <location>
        <begin position="37"/>
        <end position="70"/>
    </location>
</feature>
<dbReference type="PANTHER" id="PTHR45831:SF2">
    <property type="entry name" value="LD24721P"/>
    <property type="match status" value="1"/>
</dbReference>
<dbReference type="AlphaFoldDB" id="A2DKH8"/>
<dbReference type="STRING" id="5722.A2DKH8"/>
<dbReference type="GO" id="GO:0006620">
    <property type="term" value="P:post-translational protein targeting to endoplasmic reticulum membrane"/>
    <property type="evidence" value="ECO:0000318"/>
    <property type="project" value="GO_Central"/>
</dbReference>
<keyword evidence="5" id="KW-1185">Reference proteome</keyword>
<reference evidence="4" key="2">
    <citation type="journal article" date="2007" name="Science">
        <title>Draft genome sequence of the sexually transmitted pathogen Trichomonas vaginalis.</title>
        <authorList>
            <person name="Carlton J.M."/>
            <person name="Hirt R.P."/>
            <person name="Silva J.C."/>
            <person name="Delcher A.L."/>
            <person name="Schatz M."/>
            <person name="Zhao Q."/>
            <person name="Wortman J.R."/>
            <person name="Bidwell S.L."/>
            <person name="Alsmark U.C.M."/>
            <person name="Besteiro S."/>
            <person name="Sicheritz-Ponten T."/>
            <person name="Noel C.J."/>
            <person name="Dacks J.B."/>
            <person name="Foster P.G."/>
            <person name="Simillion C."/>
            <person name="Van de Peer Y."/>
            <person name="Miranda-Saavedra D."/>
            <person name="Barton G.J."/>
            <person name="Westrop G.D."/>
            <person name="Mueller S."/>
            <person name="Dessi D."/>
            <person name="Fiori P.L."/>
            <person name="Ren Q."/>
            <person name="Paulsen I."/>
            <person name="Zhang H."/>
            <person name="Bastida-Corcuera F.D."/>
            <person name="Simoes-Barbosa A."/>
            <person name="Brown M.T."/>
            <person name="Hayes R.D."/>
            <person name="Mukherjee M."/>
            <person name="Okumura C.Y."/>
            <person name="Schneider R."/>
            <person name="Smith A.J."/>
            <person name="Vanacova S."/>
            <person name="Villalvazo M."/>
            <person name="Haas B.J."/>
            <person name="Pertea M."/>
            <person name="Feldblyum T.V."/>
            <person name="Utterback T.R."/>
            <person name="Shu C.L."/>
            <person name="Osoegawa K."/>
            <person name="de Jong P.J."/>
            <person name="Hrdy I."/>
            <person name="Horvathova L."/>
            <person name="Zubacova Z."/>
            <person name="Dolezal P."/>
            <person name="Malik S.B."/>
            <person name="Logsdon J.M. Jr."/>
            <person name="Henze K."/>
            <person name="Gupta A."/>
            <person name="Wang C.C."/>
            <person name="Dunne R.L."/>
            <person name="Upcroft J.A."/>
            <person name="Upcroft P."/>
            <person name="White O."/>
            <person name="Salzberg S.L."/>
            <person name="Tang P."/>
            <person name="Chiu C.-H."/>
            <person name="Lee Y.-S."/>
            <person name="Embley T.M."/>
            <person name="Coombs G.H."/>
            <person name="Mottram J.C."/>
            <person name="Tachezy J."/>
            <person name="Fraser-Liggett C.M."/>
            <person name="Johnson P.J."/>
        </authorList>
    </citation>
    <scope>NUCLEOTIDE SEQUENCE [LARGE SCALE GENOMIC DNA]</scope>
    <source>
        <strain evidence="4">G3</strain>
    </source>
</reference>
<evidence type="ECO:0000313" key="5">
    <source>
        <dbReference type="Proteomes" id="UP000001542"/>
    </source>
</evidence>
<dbReference type="Pfam" id="PF07719">
    <property type="entry name" value="TPR_2"/>
    <property type="match status" value="1"/>
</dbReference>
<accession>A2DKH8</accession>
<dbReference type="SMR" id="A2DKH8"/>
<evidence type="ECO:0000256" key="2">
    <source>
        <dbReference type="ARBA" id="ARBA00022803"/>
    </source>
</evidence>
<dbReference type="GO" id="GO:0060090">
    <property type="term" value="F:molecular adaptor activity"/>
    <property type="evidence" value="ECO:0000318"/>
    <property type="project" value="GO_Central"/>
</dbReference>
<proteinExistence type="predicted"/>
<dbReference type="InterPro" id="IPR011990">
    <property type="entry name" value="TPR-like_helical_dom_sf"/>
</dbReference>
<dbReference type="FunFam" id="1.25.40.10:FF:002169">
    <property type="entry name" value="TPR Domain containing protein"/>
    <property type="match status" value="1"/>
</dbReference>
<dbReference type="VEuPathDB" id="TrichDB:TVAG_190500"/>
<reference evidence="4" key="1">
    <citation type="submission" date="2006-10" db="EMBL/GenBank/DDBJ databases">
        <authorList>
            <person name="Amadeo P."/>
            <person name="Zhao Q."/>
            <person name="Wortman J."/>
            <person name="Fraser-Liggett C."/>
            <person name="Carlton J."/>
        </authorList>
    </citation>
    <scope>NUCLEOTIDE SEQUENCE</scope>
    <source>
        <strain evidence="4">G3</strain>
    </source>
</reference>
<dbReference type="Gene3D" id="1.25.40.10">
    <property type="entry name" value="Tetratricopeptide repeat domain"/>
    <property type="match status" value="1"/>
</dbReference>
<dbReference type="GO" id="GO:0072380">
    <property type="term" value="C:TRC complex"/>
    <property type="evidence" value="ECO:0000318"/>
    <property type="project" value="GO_Central"/>
</dbReference>
<dbReference type="OrthoDB" id="2423701at2759"/>
<gene>
    <name evidence="4" type="ORF">TVAG_190500</name>
</gene>
<dbReference type="Proteomes" id="UP000001542">
    <property type="component" value="Unassembled WGS sequence"/>
</dbReference>
<dbReference type="EMBL" id="DS113211">
    <property type="protein sequence ID" value="EAY19155.1"/>
    <property type="molecule type" value="Genomic_DNA"/>
</dbReference>
<evidence type="ECO:0000256" key="3">
    <source>
        <dbReference type="PROSITE-ProRule" id="PRU00339"/>
    </source>
</evidence>
<keyword evidence="1" id="KW-0677">Repeat</keyword>
<dbReference type="eggNOG" id="KOG0548">
    <property type="taxonomic scope" value="Eukaryota"/>
</dbReference>
<dbReference type="SUPFAM" id="SSF48452">
    <property type="entry name" value="TPR-like"/>
    <property type="match status" value="1"/>
</dbReference>
<dbReference type="InterPro" id="IPR013105">
    <property type="entry name" value="TPR_2"/>
</dbReference>
<feature type="repeat" description="TPR" evidence="3">
    <location>
        <begin position="3"/>
        <end position="36"/>
    </location>
</feature>
<dbReference type="Pfam" id="PF00515">
    <property type="entry name" value="TPR_1"/>
    <property type="match status" value="1"/>
</dbReference>
<dbReference type="KEGG" id="tva:5464694"/>
<organism evidence="4 5">
    <name type="scientific">Trichomonas vaginalis (strain ATCC PRA-98 / G3)</name>
    <dbReference type="NCBI Taxonomy" id="412133"/>
    <lineage>
        <taxon>Eukaryota</taxon>
        <taxon>Metamonada</taxon>
        <taxon>Parabasalia</taxon>
        <taxon>Trichomonadida</taxon>
        <taxon>Trichomonadidae</taxon>
        <taxon>Trichomonas</taxon>
    </lineage>
</organism>
<protein>
    <submittedName>
        <fullName evidence="4">TPR Domain containing protein</fullName>
    </submittedName>
</protein>